<dbReference type="AlphaFoldDB" id="A0A5C1YBL8"/>
<organism evidence="3 4">
    <name type="scientific">Protaetiibacter larvae</name>
    <dbReference type="NCBI Taxonomy" id="2592654"/>
    <lineage>
        <taxon>Bacteria</taxon>
        <taxon>Bacillati</taxon>
        <taxon>Actinomycetota</taxon>
        <taxon>Actinomycetes</taxon>
        <taxon>Micrococcales</taxon>
        <taxon>Microbacteriaceae</taxon>
        <taxon>Protaetiibacter</taxon>
    </lineage>
</organism>
<dbReference type="EMBL" id="CP043504">
    <property type="protein sequence ID" value="QEO10529.1"/>
    <property type="molecule type" value="Genomic_DNA"/>
</dbReference>
<reference evidence="3 4" key="1">
    <citation type="submission" date="2019-09" db="EMBL/GenBank/DDBJ databases">
        <title>Genome sequencing of strain KACC 19322.</title>
        <authorList>
            <person name="Heo J."/>
            <person name="Kim S.-J."/>
            <person name="Kim J.-S."/>
            <person name="Hong S.-B."/>
            <person name="Kwon S.-W."/>
        </authorList>
    </citation>
    <scope>NUCLEOTIDE SEQUENCE [LARGE SCALE GENOMIC DNA]</scope>
    <source>
        <strain evidence="3 4">KACC 19322</strain>
    </source>
</reference>
<gene>
    <name evidence="3" type="ORF">FLP23_11275</name>
</gene>
<accession>A0A5C1YBL8</accession>
<evidence type="ECO:0000256" key="2">
    <source>
        <dbReference type="SAM" id="SignalP"/>
    </source>
</evidence>
<sequence length="263" mass="26304">MAMAAVGVLAGAAAPAQAATVTGVQFSHDGLSWTSTVPSGLFDDGFVFVPGDSRSATFRIRNAQTTGIRVAVVLSNAGWSNSATGGSFTLRGADQNGLGLSSTPFSSIPLCTPIVPTRILFPGEELVVTSTVRLSPAATGPAAQNGSVQFVYALAFSEAAAPAIAPSCAAGGGVIPPDPGVVVVIPSGPTPPSVPATSSPQRGDALGATGVGRALVPTLIVSIVAAAIGSAFVVIARRRRTDEEQDEPVAPVMDEALAERLTS</sequence>
<dbReference type="RefSeq" id="WP_149325946.1">
    <property type="nucleotide sequence ID" value="NZ_CP043504.1"/>
</dbReference>
<keyword evidence="1" id="KW-0812">Transmembrane</keyword>
<feature type="transmembrane region" description="Helical" evidence="1">
    <location>
        <begin position="214"/>
        <end position="235"/>
    </location>
</feature>
<dbReference type="Proteomes" id="UP000322159">
    <property type="component" value="Chromosome"/>
</dbReference>
<dbReference type="KEGG" id="lyk:FLP23_11275"/>
<keyword evidence="4" id="KW-1185">Reference proteome</keyword>
<feature type="signal peptide" evidence="2">
    <location>
        <begin position="1"/>
        <end position="18"/>
    </location>
</feature>
<keyword evidence="1" id="KW-1133">Transmembrane helix</keyword>
<evidence type="ECO:0000313" key="4">
    <source>
        <dbReference type="Proteomes" id="UP000322159"/>
    </source>
</evidence>
<feature type="chain" id="PRO_5022938650" description="LPXTG cell wall anchor domain-containing protein" evidence="2">
    <location>
        <begin position="19"/>
        <end position="263"/>
    </location>
</feature>
<keyword evidence="2" id="KW-0732">Signal</keyword>
<dbReference type="OrthoDB" id="5149814at2"/>
<evidence type="ECO:0000256" key="1">
    <source>
        <dbReference type="SAM" id="Phobius"/>
    </source>
</evidence>
<keyword evidence="1" id="KW-0472">Membrane</keyword>
<evidence type="ECO:0000313" key="3">
    <source>
        <dbReference type="EMBL" id="QEO10529.1"/>
    </source>
</evidence>
<evidence type="ECO:0008006" key="5">
    <source>
        <dbReference type="Google" id="ProtNLM"/>
    </source>
</evidence>
<name>A0A5C1YBL8_9MICO</name>
<protein>
    <recommendedName>
        <fullName evidence="5">LPXTG cell wall anchor domain-containing protein</fullName>
    </recommendedName>
</protein>
<proteinExistence type="predicted"/>